<feature type="compositionally biased region" description="Basic and acidic residues" evidence="2">
    <location>
        <begin position="301"/>
        <end position="313"/>
    </location>
</feature>
<keyword evidence="1" id="KW-0175">Coiled coil</keyword>
<feature type="coiled-coil region" evidence="1">
    <location>
        <begin position="566"/>
        <end position="596"/>
    </location>
</feature>
<dbReference type="AlphaFoldDB" id="A0AAV7HXM0"/>
<protein>
    <submittedName>
        <fullName evidence="3">Uncharacterized protein</fullName>
    </submittedName>
</protein>
<gene>
    <name evidence="3" type="ORF">KQX54_013431</name>
</gene>
<name>A0AAV7HXM0_COTGL</name>
<comment type="caution">
    <text evidence="3">The sequence shown here is derived from an EMBL/GenBank/DDBJ whole genome shotgun (WGS) entry which is preliminary data.</text>
</comment>
<evidence type="ECO:0000256" key="2">
    <source>
        <dbReference type="SAM" id="MobiDB-lite"/>
    </source>
</evidence>
<feature type="compositionally biased region" description="Polar residues" evidence="2">
    <location>
        <begin position="316"/>
        <end position="329"/>
    </location>
</feature>
<feature type="region of interest" description="Disordered" evidence="2">
    <location>
        <begin position="379"/>
        <end position="416"/>
    </location>
</feature>
<accession>A0AAV7HXM0</accession>
<sequence length="632" mass="72741">MFRLPLHLKPDIHQADFLLAVLAISTKYNLSYEATLSILRLIKITHHENHLPSSKKLLWKSLNRDNNLIVRHLYCKDCQGSLEKMSVKKFVLILRSKSSREEIMRAQKIFLELRTTSSVQYRKLTELEYIDEDENYVLFNELKKPIKVKILANEDSENALLPLCNKPKRPTIRKHFSNSPVSTKESKKRANEETGEEGCTQEKKRLSHTKEKVIEASDALYTSDAESDKETEPSLISETGQNSIVKIRRSSTPEARRSRTPEARRSPTPEGRRSSTPEATPRHVEVNVVINPINKKFQNGEPKKPFSQRKYENDVDLSSIQPKPSSHEQMNPPIFTPEGSKNNKNKSSEKVTTVNKNMFVEPLEDEIVNMSDNDEPVFEKVQESTSKFDSRNNDTDKENAKTTRNSKKDLNNDSISPEKTMVNKFKTVDQKRKTVVVAGYTMDENYYNKARSSKNVASRLSSIMSGFWSDEEASKYCLKARSDKPHLQEIGDAELMPIKNIFNAINEAIPLKIMNKKKNNGVKLDDEIRNCASSNFEARRKKLKSVIPTPASTPQSTNLSVEFKDISQIDNEIARLEKLKDDLNKNKKENENVSLQQLRAMEESLKMRELELNRKEKFIKQREEELNNPERE</sequence>
<dbReference type="Proteomes" id="UP000826195">
    <property type="component" value="Unassembled WGS sequence"/>
</dbReference>
<organism evidence="3 4">
    <name type="scientific">Cotesia glomerata</name>
    <name type="common">Lepidopteran parasitic wasp</name>
    <name type="synonym">Apanteles glomeratus</name>
    <dbReference type="NCBI Taxonomy" id="32391"/>
    <lineage>
        <taxon>Eukaryota</taxon>
        <taxon>Metazoa</taxon>
        <taxon>Ecdysozoa</taxon>
        <taxon>Arthropoda</taxon>
        <taxon>Hexapoda</taxon>
        <taxon>Insecta</taxon>
        <taxon>Pterygota</taxon>
        <taxon>Neoptera</taxon>
        <taxon>Endopterygota</taxon>
        <taxon>Hymenoptera</taxon>
        <taxon>Apocrita</taxon>
        <taxon>Ichneumonoidea</taxon>
        <taxon>Braconidae</taxon>
        <taxon>Microgastrinae</taxon>
        <taxon>Cotesia</taxon>
    </lineage>
</organism>
<proteinExistence type="predicted"/>
<evidence type="ECO:0000256" key="1">
    <source>
        <dbReference type="SAM" id="Coils"/>
    </source>
</evidence>
<reference evidence="3 4" key="1">
    <citation type="journal article" date="2021" name="J. Hered.">
        <title>A chromosome-level genome assembly of the parasitoid wasp, Cotesia glomerata (Hymenoptera: Braconidae).</title>
        <authorList>
            <person name="Pinto B.J."/>
            <person name="Weis J.J."/>
            <person name="Gamble T."/>
            <person name="Ode P.J."/>
            <person name="Paul R."/>
            <person name="Zaspel J.M."/>
        </authorList>
    </citation>
    <scope>NUCLEOTIDE SEQUENCE [LARGE SCALE GENOMIC DNA]</scope>
    <source>
        <strain evidence="3">CgM1</strain>
    </source>
</reference>
<feature type="region of interest" description="Disordered" evidence="2">
    <location>
        <begin position="169"/>
        <end position="351"/>
    </location>
</feature>
<dbReference type="EMBL" id="JAHXZJ010002982">
    <property type="protein sequence ID" value="KAH0535102.1"/>
    <property type="molecule type" value="Genomic_DNA"/>
</dbReference>
<feature type="compositionally biased region" description="Basic and acidic residues" evidence="2">
    <location>
        <begin position="254"/>
        <end position="285"/>
    </location>
</feature>
<feature type="compositionally biased region" description="Basic and acidic residues" evidence="2">
    <location>
        <begin position="379"/>
        <end position="411"/>
    </location>
</feature>
<evidence type="ECO:0000313" key="4">
    <source>
        <dbReference type="Proteomes" id="UP000826195"/>
    </source>
</evidence>
<evidence type="ECO:0000313" key="3">
    <source>
        <dbReference type="EMBL" id="KAH0535102.1"/>
    </source>
</evidence>
<keyword evidence="4" id="KW-1185">Reference proteome</keyword>
<feature type="compositionally biased region" description="Polar residues" evidence="2">
    <location>
        <begin position="234"/>
        <end position="244"/>
    </location>
</feature>
<feature type="compositionally biased region" description="Basic and acidic residues" evidence="2">
    <location>
        <begin position="200"/>
        <end position="215"/>
    </location>
</feature>